<feature type="transmembrane region" description="Helical" evidence="7">
    <location>
        <begin position="64"/>
        <end position="83"/>
    </location>
</feature>
<gene>
    <name evidence="8" type="ORF">LSAT_V11C500276750</name>
</gene>
<protein>
    <submittedName>
        <fullName evidence="8">Uncharacterized protein</fullName>
    </submittedName>
</protein>
<feature type="transmembrane region" description="Helical" evidence="7">
    <location>
        <begin position="484"/>
        <end position="504"/>
    </location>
</feature>
<evidence type="ECO:0000256" key="7">
    <source>
        <dbReference type="SAM" id="Phobius"/>
    </source>
</evidence>
<comment type="similarity">
    <text evidence="6">Belongs to the major facilitator superfamily. Phosphate:H(+) symporter (TC 2.A.1.9) family.</text>
</comment>
<keyword evidence="9" id="KW-1185">Reference proteome</keyword>
<evidence type="ECO:0000313" key="8">
    <source>
        <dbReference type="EMBL" id="KAJ0204065.1"/>
    </source>
</evidence>
<dbReference type="AlphaFoldDB" id="A0A9R1VDD2"/>
<dbReference type="InterPro" id="IPR000109">
    <property type="entry name" value="POT_fam"/>
</dbReference>
<proteinExistence type="inferred from homology"/>
<comment type="caution">
    <text evidence="8">The sequence shown here is derived from an EMBL/GenBank/DDBJ whole genome shotgun (WGS) entry which is preliminary data.</text>
</comment>
<evidence type="ECO:0000256" key="3">
    <source>
        <dbReference type="ARBA" id="ARBA00022692"/>
    </source>
</evidence>
<organism evidence="8 9">
    <name type="scientific">Lactuca sativa</name>
    <name type="common">Garden lettuce</name>
    <dbReference type="NCBI Taxonomy" id="4236"/>
    <lineage>
        <taxon>Eukaryota</taxon>
        <taxon>Viridiplantae</taxon>
        <taxon>Streptophyta</taxon>
        <taxon>Embryophyta</taxon>
        <taxon>Tracheophyta</taxon>
        <taxon>Spermatophyta</taxon>
        <taxon>Magnoliopsida</taxon>
        <taxon>eudicotyledons</taxon>
        <taxon>Gunneridae</taxon>
        <taxon>Pentapetalae</taxon>
        <taxon>asterids</taxon>
        <taxon>campanulids</taxon>
        <taxon>Asterales</taxon>
        <taxon>Asteraceae</taxon>
        <taxon>Cichorioideae</taxon>
        <taxon>Cichorieae</taxon>
        <taxon>Lactucinae</taxon>
        <taxon>Lactuca</taxon>
    </lineage>
</organism>
<feature type="transmembrane region" description="Helical" evidence="7">
    <location>
        <begin position="402"/>
        <end position="423"/>
    </location>
</feature>
<dbReference type="GO" id="GO:0022857">
    <property type="term" value="F:transmembrane transporter activity"/>
    <property type="evidence" value="ECO:0000318"/>
    <property type="project" value="GO_Central"/>
</dbReference>
<comment type="subcellular location">
    <subcellularLocation>
        <location evidence="1">Membrane</location>
        <topology evidence="1">Multi-pass membrane protein</topology>
    </subcellularLocation>
</comment>
<dbReference type="Proteomes" id="UP000235145">
    <property type="component" value="Unassembled WGS sequence"/>
</dbReference>
<evidence type="ECO:0000256" key="2">
    <source>
        <dbReference type="ARBA" id="ARBA00005982"/>
    </source>
</evidence>
<sequence>MREEVEEVNHQTHLSTRNKGGLITMPFIIANEAFEKMGSYGLVPNMIVYLMNDYKIGVAKGTNILFFWSAASNFAPIFGAFLSDSYLGHFITIGLGSLFSLMGMFMMWLTTMVPQLKPPPCNQFLETCKSPTHSQFAFLIFAFILISIGSGGVRPCSLAFGAQQINHKNNPNDKRAIESFFGWYYAASAVAVLIAFTSIVYIQDHAGWKIGFGVPALLMVLSVLLFFVASSLYVKIKVEKSLFTSFLQVIVVAYKNRGIVIAPADRFHYLQNDSDNTPTERLRFLNKACIIRNPKDVKPEGIASNPWRLCTVKQVEELKSLIRVLPLWSSGLMMSINVSQSSFPVLQANTMDRHISTSTFQIPAGSFPFFTMATIAIWVVLYDRIIIPITSRILQKPVHLNVKLRMGIGLIVSTLAMVVSAIVEHLRRRKAIEEGLVNDPRAVVNMSAMWLVPQYCLHGLAEALSAIAQNEFFYSELPESMSSVAGSLFLVGMGVANLLASVILSTVEKLTKRNVEEGWIATNINRGHYDYYYWVLVILSFVNLFYFVGCSWAYGPCVDERVKEEPKQGADENLERDG</sequence>
<feature type="transmembrane region" description="Helical" evidence="7">
    <location>
        <begin position="136"/>
        <end position="160"/>
    </location>
</feature>
<dbReference type="GO" id="GO:0055085">
    <property type="term" value="P:transmembrane transport"/>
    <property type="evidence" value="ECO:0000318"/>
    <property type="project" value="GO_Central"/>
</dbReference>
<feature type="transmembrane region" description="Helical" evidence="7">
    <location>
        <begin position="531"/>
        <end position="554"/>
    </location>
</feature>
<dbReference type="GO" id="GO:0006857">
    <property type="term" value="P:oligopeptide transport"/>
    <property type="evidence" value="ECO:0007669"/>
    <property type="project" value="InterPro"/>
</dbReference>
<evidence type="ECO:0000256" key="4">
    <source>
        <dbReference type="ARBA" id="ARBA00022989"/>
    </source>
</evidence>
<evidence type="ECO:0000313" key="9">
    <source>
        <dbReference type="Proteomes" id="UP000235145"/>
    </source>
</evidence>
<dbReference type="InterPro" id="IPR018456">
    <property type="entry name" value="PTR2_symporter_CS"/>
</dbReference>
<keyword evidence="4 7" id="KW-1133">Transmembrane helix</keyword>
<dbReference type="PROSITE" id="PS01022">
    <property type="entry name" value="PTR2_1"/>
    <property type="match status" value="1"/>
</dbReference>
<dbReference type="CDD" id="cd17416">
    <property type="entry name" value="MFS_NPF1_2"/>
    <property type="match status" value="1"/>
</dbReference>
<feature type="transmembrane region" description="Helical" evidence="7">
    <location>
        <begin position="214"/>
        <end position="234"/>
    </location>
</feature>
<keyword evidence="3 7" id="KW-0812">Transmembrane</keyword>
<dbReference type="SUPFAM" id="SSF103473">
    <property type="entry name" value="MFS general substrate transporter"/>
    <property type="match status" value="1"/>
</dbReference>
<dbReference type="EMBL" id="NBSK02000005">
    <property type="protein sequence ID" value="KAJ0204065.1"/>
    <property type="molecule type" value="Genomic_DNA"/>
</dbReference>
<feature type="transmembrane region" description="Helical" evidence="7">
    <location>
        <begin position="90"/>
        <end position="109"/>
    </location>
</feature>
<dbReference type="PANTHER" id="PTHR11654">
    <property type="entry name" value="OLIGOPEPTIDE TRANSPORTER-RELATED"/>
    <property type="match status" value="1"/>
</dbReference>
<evidence type="ECO:0000256" key="1">
    <source>
        <dbReference type="ARBA" id="ARBA00004141"/>
    </source>
</evidence>
<accession>A0A9R1VDD2</accession>
<evidence type="ECO:0000256" key="6">
    <source>
        <dbReference type="ARBA" id="ARBA00044504"/>
    </source>
</evidence>
<evidence type="ECO:0000256" key="5">
    <source>
        <dbReference type="ARBA" id="ARBA00023136"/>
    </source>
</evidence>
<name>A0A9R1VDD2_LACSA</name>
<comment type="similarity">
    <text evidence="2">Belongs to the major facilitator superfamily. Proton-dependent oligopeptide transporter (POT/PTR) (TC 2.A.17) family.</text>
</comment>
<keyword evidence="5 7" id="KW-0472">Membrane</keyword>
<feature type="transmembrane region" description="Helical" evidence="7">
    <location>
        <begin position="181"/>
        <end position="202"/>
    </location>
</feature>
<reference evidence="8 9" key="1">
    <citation type="journal article" date="2017" name="Nat. Commun.">
        <title>Genome assembly with in vitro proximity ligation data and whole-genome triplication in lettuce.</title>
        <authorList>
            <person name="Reyes-Chin-Wo S."/>
            <person name="Wang Z."/>
            <person name="Yang X."/>
            <person name="Kozik A."/>
            <person name="Arikit S."/>
            <person name="Song C."/>
            <person name="Xia L."/>
            <person name="Froenicke L."/>
            <person name="Lavelle D.O."/>
            <person name="Truco M.J."/>
            <person name="Xia R."/>
            <person name="Zhu S."/>
            <person name="Xu C."/>
            <person name="Xu H."/>
            <person name="Xu X."/>
            <person name="Cox K."/>
            <person name="Korf I."/>
            <person name="Meyers B.C."/>
            <person name="Michelmore R.W."/>
        </authorList>
    </citation>
    <scope>NUCLEOTIDE SEQUENCE [LARGE SCALE GENOMIC DNA]</scope>
    <source>
        <strain evidence="9">cv. Salinas</strain>
        <tissue evidence="8">Seedlings</tissue>
    </source>
</reference>
<dbReference type="InterPro" id="IPR036259">
    <property type="entry name" value="MFS_trans_sf"/>
</dbReference>
<dbReference type="GO" id="GO:0005886">
    <property type="term" value="C:plasma membrane"/>
    <property type="evidence" value="ECO:0000318"/>
    <property type="project" value="GO_Central"/>
</dbReference>
<dbReference type="Gene3D" id="1.20.1250.20">
    <property type="entry name" value="MFS general substrate transporter like domains"/>
    <property type="match status" value="1"/>
</dbReference>
<dbReference type="Pfam" id="PF00854">
    <property type="entry name" value="PTR2"/>
    <property type="match status" value="1"/>
</dbReference>
<feature type="transmembrane region" description="Helical" evidence="7">
    <location>
        <begin position="360"/>
        <end position="381"/>
    </location>
</feature>